<dbReference type="Pfam" id="PF01380">
    <property type="entry name" value="SIS"/>
    <property type="match status" value="1"/>
</dbReference>
<proteinExistence type="predicted"/>
<dbReference type="AlphaFoldDB" id="A0A2T0FNN7"/>
<dbReference type="OrthoDB" id="1872003at2759"/>
<dbReference type="InterPro" id="IPR035474">
    <property type="entry name" value="SIS_Kpsf"/>
</dbReference>
<dbReference type="PROSITE" id="PS51464">
    <property type="entry name" value="SIS"/>
    <property type="match status" value="1"/>
</dbReference>
<dbReference type="InterPro" id="IPR001347">
    <property type="entry name" value="SIS_dom"/>
</dbReference>
<dbReference type="GO" id="GO:0097367">
    <property type="term" value="F:carbohydrate derivative binding"/>
    <property type="evidence" value="ECO:0007669"/>
    <property type="project" value="InterPro"/>
</dbReference>
<dbReference type="SUPFAM" id="SSF53697">
    <property type="entry name" value="SIS domain"/>
    <property type="match status" value="1"/>
</dbReference>
<dbReference type="STRING" id="45607.A0A2T0FNN7"/>
<dbReference type="PANTHER" id="PTHR38418:SF2">
    <property type="entry name" value="SUGAR ISOMERASE, KPSF_GUTQ (AFU_ORTHOLOGUE AFUA_6G08860)"/>
    <property type="match status" value="1"/>
</dbReference>
<evidence type="ECO:0000313" key="2">
    <source>
        <dbReference type="EMBL" id="PRT56606.1"/>
    </source>
</evidence>
<keyword evidence="2" id="KW-0413">Isomerase</keyword>
<dbReference type="RefSeq" id="XP_024666551.1">
    <property type="nucleotide sequence ID" value="XM_024810783.1"/>
</dbReference>
<organism evidence="2 3">
    <name type="scientific">Wickerhamiella sorbophila</name>
    <dbReference type="NCBI Taxonomy" id="45607"/>
    <lineage>
        <taxon>Eukaryota</taxon>
        <taxon>Fungi</taxon>
        <taxon>Dikarya</taxon>
        <taxon>Ascomycota</taxon>
        <taxon>Saccharomycotina</taxon>
        <taxon>Dipodascomycetes</taxon>
        <taxon>Dipodascales</taxon>
        <taxon>Trichomonascaceae</taxon>
        <taxon>Wickerhamiella</taxon>
    </lineage>
</organism>
<protein>
    <submittedName>
        <fullName evidence="2">Arabinose 5-phosphate isomerase KpsF</fullName>
    </submittedName>
</protein>
<feature type="domain" description="SIS" evidence="1">
    <location>
        <begin position="50"/>
        <end position="199"/>
    </location>
</feature>
<dbReference type="GeneID" id="36517974"/>
<accession>A0A2T0FNN7</accession>
<gene>
    <name evidence="2" type="ORF">B9G98_04226</name>
</gene>
<dbReference type="Gene3D" id="3.40.50.10490">
    <property type="entry name" value="Glucose-6-phosphate isomerase like protein, domain 1"/>
    <property type="match status" value="1"/>
</dbReference>
<dbReference type="GO" id="GO:1901135">
    <property type="term" value="P:carbohydrate derivative metabolic process"/>
    <property type="evidence" value="ECO:0007669"/>
    <property type="project" value="InterPro"/>
</dbReference>
<dbReference type="PANTHER" id="PTHR38418">
    <property type="entry name" value="SUGAR ISOMERASE, KPSF/GUTQ (AFU_ORTHOLOGUE AFUA_6G08860)"/>
    <property type="match status" value="1"/>
</dbReference>
<dbReference type="InterPro" id="IPR046348">
    <property type="entry name" value="SIS_dom_sf"/>
</dbReference>
<name>A0A2T0FNN7_9ASCO</name>
<evidence type="ECO:0000313" key="3">
    <source>
        <dbReference type="Proteomes" id="UP000238350"/>
    </source>
</evidence>
<keyword evidence="3" id="KW-1185">Reference proteome</keyword>
<dbReference type="CDD" id="cd05014">
    <property type="entry name" value="SIS_Kpsf"/>
    <property type="match status" value="1"/>
</dbReference>
<dbReference type="Proteomes" id="UP000238350">
    <property type="component" value="Unassembled WGS sequence"/>
</dbReference>
<dbReference type="GO" id="GO:0016853">
    <property type="term" value="F:isomerase activity"/>
    <property type="evidence" value="ECO:0007669"/>
    <property type="project" value="UniProtKB-KW"/>
</dbReference>
<comment type="caution">
    <text evidence="2">The sequence shown here is derived from an EMBL/GenBank/DDBJ whole genome shotgun (WGS) entry which is preliminary data.</text>
</comment>
<dbReference type="EMBL" id="NDIQ01000022">
    <property type="protein sequence ID" value="PRT56606.1"/>
    <property type="molecule type" value="Genomic_DNA"/>
</dbReference>
<sequence length="326" mass="35677">MQALTPPCEHQSQYVLSTATNLLQRQAKALSYIADMYTNDSQVQAQFFRVLTLLHNCVLGQNKIVLTGMGKSLKIAEKLVATLHSFGIATASLHPSDALHGDLGMVKPRDVVIMVSSSGSTAELLQLWDHLPSEQTVLVMTCSLDSKMAHRATEVVPVVIPDDHLEISVYGLAAPTVTTTACLAVGDAICISLFEMIEADYKLRRHNFGRWHPGGAIGRSYKDEPESVPTFTPWHKIPKLAGPLNETSELDLWRAVAQSELIIAGNTVYYSADILNALKSGQPVNAHGYPVDSIPRLVGPIQYCTQLTMSVEQDEPQGLIWSSDWS</sequence>
<evidence type="ECO:0000259" key="1">
    <source>
        <dbReference type="PROSITE" id="PS51464"/>
    </source>
</evidence>
<reference evidence="2 3" key="1">
    <citation type="submission" date="2017-04" db="EMBL/GenBank/DDBJ databases">
        <title>Genome sequencing of [Candida] sorbophila.</title>
        <authorList>
            <person name="Ahn J.O."/>
        </authorList>
    </citation>
    <scope>NUCLEOTIDE SEQUENCE [LARGE SCALE GENOMIC DNA]</scope>
    <source>
        <strain evidence="2 3">DS02</strain>
    </source>
</reference>